<dbReference type="EMBL" id="AVOT02055402">
    <property type="protein sequence ID" value="MBW0549952.1"/>
    <property type="molecule type" value="Genomic_DNA"/>
</dbReference>
<evidence type="ECO:0000313" key="1">
    <source>
        <dbReference type="EMBL" id="MBW0549952.1"/>
    </source>
</evidence>
<evidence type="ECO:0008006" key="3">
    <source>
        <dbReference type="Google" id="ProtNLM"/>
    </source>
</evidence>
<evidence type="ECO:0000313" key="2">
    <source>
        <dbReference type="Proteomes" id="UP000765509"/>
    </source>
</evidence>
<dbReference type="Proteomes" id="UP000765509">
    <property type="component" value="Unassembled WGS sequence"/>
</dbReference>
<accession>A0A9Q3P6X8</accession>
<protein>
    <recommendedName>
        <fullName evidence="3">Copia protein</fullName>
    </recommendedName>
</protein>
<dbReference type="OrthoDB" id="2667661at2759"/>
<reference evidence="1" key="1">
    <citation type="submission" date="2021-03" db="EMBL/GenBank/DDBJ databases">
        <title>Draft genome sequence of rust myrtle Austropuccinia psidii MF-1, a brazilian biotype.</title>
        <authorList>
            <person name="Quecine M.C."/>
            <person name="Pachon D.M.R."/>
            <person name="Bonatelli M.L."/>
            <person name="Correr F.H."/>
            <person name="Franceschini L.M."/>
            <person name="Leite T.F."/>
            <person name="Margarido G.R.A."/>
            <person name="Almeida C.A."/>
            <person name="Ferrarezi J.A."/>
            <person name="Labate C.A."/>
        </authorList>
    </citation>
    <scope>NUCLEOTIDE SEQUENCE</scope>
    <source>
        <strain evidence="1">MF-1</strain>
    </source>
</reference>
<dbReference type="CDD" id="cd09272">
    <property type="entry name" value="RNase_HI_RT_Ty1"/>
    <property type="match status" value="1"/>
</dbReference>
<proteinExistence type="predicted"/>
<gene>
    <name evidence="1" type="ORF">O181_089667</name>
</gene>
<organism evidence="1 2">
    <name type="scientific">Austropuccinia psidii MF-1</name>
    <dbReference type="NCBI Taxonomy" id="1389203"/>
    <lineage>
        <taxon>Eukaryota</taxon>
        <taxon>Fungi</taxon>
        <taxon>Dikarya</taxon>
        <taxon>Basidiomycota</taxon>
        <taxon>Pucciniomycotina</taxon>
        <taxon>Pucciniomycetes</taxon>
        <taxon>Pucciniales</taxon>
        <taxon>Sphaerophragmiaceae</taxon>
        <taxon>Austropuccinia</taxon>
    </lineage>
</organism>
<keyword evidence="2" id="KW-1185">Reference proteome</keyword>
<sequence>MWTKQWSQECGLLFLDRQIPIHEDNQSCFNAAKGDCNLNNKRMKHINIQLHFIKEAISNGFAELIYTPTYSMLADFLTKSVGRVTLTRALNSLGVLKLGYRRMLKIKISTKSDPVFVP</sequence>
<comment type="caution">
    <text evidence="1">The sequence shown here is derived from an EMBL/GenBank/DDBJ whole genome shotgun (WGS) entry which is preliminary data.</text>
</comment>
<dbReference type="AlphaFoldDB" id="A0A9Q3P6X8"/>
<name>A0A9Q3P6X8_9BASI</name>